<protein>
    <submittedName>
        <fullName evidence="1">Uncharacterized protein</fullName>
    </submittedName>
</protein>
<accession>A0A6J5MLR6</accession>
<dbReference type="EMBL" id="LR796666">
    <property type="protein sequence ID" value="CAB4158220.1"/>
    <property type="molecule type" value="Genomic_DNA"/>
</dbReference>
<sequence>MKIIYLGAEVPSNRLLLESTTANHVGVSYWRLMKRGLPKKSDYLLENYFSKDSYIYVHPGIPKGTRLDRLDLEIFAAEYEGFIANNIDRLTSFTEINNDWVAPDFVDNQRKTAWAEVPPGKFQPVWNPQTSLRGLKKLVDTYLDIAIPGDAIEADSMLASATRAHAVQDGTRFHALGCAKPDNLRQVRVETASTLSWLSPMMHGETIIWDGSRLVRYPKKMKDQARMRYNHIYKNAGLDADKILEDDDQEVCRLAVWSYEQFEMRMNKMINEPDDELLYDNSEGSEVEGSGETTPLVADNRGVQMRKLEPRNPEEMGNLPVFGYTNKTVVEQDEEGNDVIKDVTILESQSTSLRACDTCFVASNCPAFKPQSVCAFKLPVEVKTTEQVKGLLNAIIEMQGQRVAFMRFAEEMNGGYADPNLSQEIDRLYNLIGKLNDMGSSKEFIRMTVEKSGSAGVLSAIFGDKAQALRELPNGGLNEVQTTEIIRQSLEDK</sequence>
<evidence type="ECO:0000313" key="2">
    <source>
        <dbReference type="EMBL" id="CAB4158220.1"/>
    </source>
</evidence>
<dbReference type="EMBL" id="LR796484">
    <property type="protein sequence ID" value="CAB4148025.1"/>
    <property type="molecule type" value="Genomic_DNA"/>
</dbReference>
<evidence type="ECO:0000313" key="1">
    <source>
        <dbReference type="EMBL" id="CAB4148025.1"/>
    </source>
</evidence>
<organism evidence="1">
    <name type="scientific">uncultured Caudovirales phage</name>
    <dbReference type="NCBI Taxonomy" id="2100421"/>
    <lineage>
        <taxon>Viruses</taxon>
        <taxon>Duplodnaviria</taxon>
        <taxon>Heunggongvirae</taxon>
        <taxon>Uroviricota</taxon>
        <taxon>Caudoviricetes</taxon>
        <taxon>Peduoviridae</taxon>
        <taxon>Maltschvirus</taxon>
        <taxon>Maltschvirus maltsch</taxon>
    </lineage>
</organism>
<name>A0A6J5MLR6_9CAUD</name>
<reference evidence="1" key="1">
    <citation type="submission" date="2020-04" db="EMBL/GenBank/DDBJ databases">
        <authorList>
            <person name="Chiriac C."/>
            <person name="Salcher M."/>
            <person name="Ghai R."/>
            <person name="Kavagutti S V."/>
        </authorList>
    </citation>
    <scope>NUCLEOTIDE SEQUENCE</scope>
</reference>
<proteinExistence type="predicted"/>
<gene>
    <name evidence="1" type="ORF">UFOVP429_79</name>
    <name evidence="2" type="ORF">UFOVP696_88</name>
</gene>